<sequence>MTSSEALNGPPSSDYITSSSKIWFSYLPKFKSFNVGFMGVNEASLGGILHLRSTEEHPLYINKIKIGFLGQETRGWSEPYNIDFEMKSNLEKICDINVKLWTSGGNDEFKKVTKWDLPFNIPLPADLPPSMTYLSRNNNDWIVRYRLLATIYRKSPNLSKKIVSVKNRLIRYHLQPITNPHITLSESSRHLGYIIRLDKTYFNLGETIKISMRLFLINLEAKLKEISICVKEYFNYGSNNREKSYVISKKIINGDSIHNLLDDDNEWNADILLHLPLGQNGNKILLCDITGKNSIKIQHKIKFRFKINKKLFGANDIIKVEKYISIKNFVNEEMHIGLALALSEEANSFLFSQDRSMQTNAAAQQSISPQNSIITQREHERRISNRDIVLREQTTDQPPPPYNEPSLPLTLENLALATNNPPLSSTRPPSYISNVENIEIPSNNTPRNYSMVSTPPSYITASETSESNSNETPTYSEFSSDEHDSESTY</sequence>
<dbReference type="Pfam" id="PF02752">
    <property type="entry name" value="Arrestin_C"/>
    <property type="match status" value="1"/>
</dbReference>
<dbReference type="Proteomes" id="UP001153678">
    <property type="component" value="Unassembled WGS sequence"/>
</dbReference>
<dbReference type="GO" id="GO:0005886">
    <property type="term" value="C:plasma membrane"/>
    <property type="evidence" value="ECO:0007669"/>
    <property type="project" value="TreeGrafter"/>
</dbReference>
<dbReference type="AlphaFoldDB" id="A0A9W4SXW3"/>
<proteinExistence type="predicted"/>
<dbReference type="GO" id="GO:0031625">
    <property type="term" value="F:ubiquitin protein ligase binding"/>
    <property type="evidence" value="ECO:0007669"/>
    <property type="project" value="TreeGrafter"/>
</dbReference>
<comment type="caution">
    <text evidence="3">The sequence shown here is derived from an EMBL/GenBank/DDBJ whole genome shotgun (WGS) entry which is preliminary data.</text>
</comment>
<dbReference type="OrthoDB" id="2322297at2759"/>
<feature type="compositionally biased region" description="Polar residues" evidence="1">
    <location>
        <begin position="361"/>
        <end position="375"/>
    </location>
</feature>
<dbReference type="Gene3D" id="2.60.40.640">
    <property type="match status" value="1"/>
</dbReference>
<dbReference type="GO" id="GO:0005829">
    <property type="term" value="C:cytosol"/>
    <property type="evidence" value="ECO:0007669"/>
    <property type="project" value="TreeGrafter"/>
</dbReference>
<dbReference type="InterPro" id="IPR050357">
    <property type="entry name" value="Arrestin_domain-protein"/>
</dbReference>
<dbReference type="GO" id="GO:0030674">
    <property type="term" value="F:protein-macromolecule adaptor activity"/>
    <property type="evidence" value="ECO:0007669"/>
    <property type="project" value="TreeGrafter"/>
</dbReference>
<evidence type="ECO:0000259" key="2">
    <source>
        <dbReference type="Pfam" id="PF02752"/>
    </source>
</evidence>
<dbReference type="InterPro" id="IPR011022">
    <property type="entry name" value="Arrestin_C-like"/>
</dbReference>
<feature type="region of interest" description="Disordered" evidence="1">
    <location>
        <begin position="361"/>
        <end position="407"/>
    </location>
</feature>
<feature type="region of interest" description="Disordered" evidence="1">
    <location>
        <begin position="440"/>
        <end position="489"/>
    </location>
</feature>
<name>A0A9W4SXW3_9GLOM</name>
<feature type="compositionally biased region" description="Low complexity" evidence="1">
    <location>
        <begin position="460"/>
        <end position="478"/>
    </location>
</feature>
<dbReference type="InterPro" id="IPR014752">
    <property type="entry name" value="Arrestin-like_C"/>
</dbReference>
<evidence type="ECO:0000256" key="1">
    <source>
        <dbReference type="SAM" id="MobiDB-lite"/>
    </source>
</evidence>
<evidence type="ECO:0000313" key="3">
    <source>
        <dbReference type="EMBL" id="CAI2183087.1"/>
    </source>
</evidence>
<accession>A0A9W4SXW3</accession>
<keyword evidence="4" id="KW-1185">Reference proteome</keyword>
<feature type="compositionally biased region" description="Basic and acidic residues" evidence="1">
    <location>
        <begin position="376"/>
        <end position="394"/>
    </location>
</feature>
<evidence type="ECO:0000313" key="4">
    <source>
        <dbReference type="Proteomes" id="UP001153678"/>
    </source>
</evidence>
<feature type="compositionally biased region" description="Polar residues" evidence="1">
    <location>
        <begin position="440"/>
        <end position="459"/>
    </location>
</feature>
<organism evidence="3 4">
    <name type="scientific">Funneliformis geosporum</name>
    <dbReference type="NCBI Taxonomy" id="1117311"/>
    <lineage>
        <taxon>Eukaryota</taxon>
        <taxon>Fungi</taxon>
        <taxon>Fungi incertae sedis</taxon>
        <taxon>Mucoromycota</taxon>
        <taxon>Glomeromycotina</taxon>
        <taxon>Glomeromycetes</taxon>
        <taxon>Glomerales</taxon>
        <taxon>Glomeraceae</taxon>
        <taxon>Funneliformis</taxon>
    </lineage>
</organism>
<gene>
    <name evidence="3" type="ORF">FWILDA_LOCUS10903</name>
</gene>
<dbReference type="GO" id="GO:0070086">
    <property type="term" value="P:ubiquitin-dependent endocytosis"/>
    <property type="evidence" value="ECO:0007669"/>
    <property type="project" value="TreeGrafter"/>
</dbReference>
<dbReference type="EMBL" id="CAMKVN010002926">
    <property type="protein sequence ID" value="CAI2183087.1"/>
    <property type="molecule type" value="Genomic_DNA"/>
</dbReference>
<protein>
    <submittedName>
        <fullName evidence="3">7112_t:CDS:1</fullName>
    </submittedName>
</protein>
<dbReference type="PANTHER" id="PTHR11188">
    <property type="entry name" value="ARRESTIN DOMAIN CONTAINING PROTEIN"/>
    <property type="match status" value="1"/>
</dbReference>
<feature type="domain" description="Arrestin C-terminal-like" evidence="2">
    <location>
        <begin position="191"/>
        <end position="311"/>
    </location>
</feature>
<reference evidence="3" key="1">
    <citation type="submission" date="2022-08" db="EMBL/GenBank/DDBJ databases">
        <authorList>
            <person name="Kallberg Y."/>
            <person name="Tangrot J."/>
            <person name="Rosling A."/>
        </authorList>
    </citation>
    <scope>NUCLEOTIDE SEQUENCE</scope>
    <source>
        <strain evidence="3">Wild A</strain>
    </source>
</reference>
<feature type="compositionally biased region" description="Basic and acidic residues" evidence="1">
    <location>
        <begin position="480"/>
        <end position="489"/>
    </location>
</feature>
<dbReference type="PANTHER" id="PTHR11188:SF17">
    <property type="entry name" value="FI21816P1"/>
    <property type="match status" value="1"/>
</dbReference>